<gene>
    <name evidence="2" type="ORF">Cspa_135p00670</name>
</gene>
<dbReference type="HOGENOM" id="CLU_2092575_0_0_9"/>
<evidence type="ECO:0000256" key="1">
    <source>
        <dbReference type="SAM" id="MobiDB-lite"/>
    </source>
</evidence>
<dbReference type="Proteomes" id="UP000011728">
    <property type="component" value="Plasmid Csp_135p"/>
</dbReference>
<dbReference type="EMBL" id="CP004122">
    <property type="protein sequence ID" value="AGF59627.1"/>
    <property type="molecule type" value="Genomic_DNA"/>
</dbReference>
<proteinExistence type="predicted"/>
<dbReference type="RefSeq" id="WP_015395934.1">
    <property type="nucleotide sequence ID" value="NC_020292.1"/>
</dbReference>
<name>M1N8G7_9CLOT</name>
<evidence type="ECO:0000313" key="2">
    <source>
        <dbReference type="EMBL" id="AGF59627.1"/>
    </source>
</evidence>
<sequence>MSYQALKWVDRDKSKDIPGTKLNAENLNHIEAGIVTLDNAVADLTKAFTGLNLTEDQIKALSDISGNVAALQKGLDALQAKFDAHVHSNEAGNTTGGVTTDPTATTSTTDSSSTNG</sequence>
<feature type="region of interest" description="Disordered" evidence="1">
    <location>
        <begin position="88"/>
        <end position="116"/>
    </location>
</feature>
<dbReference type="KEGG" id="csr:Cspa_135p00670"/>
<accession>M1N8G7</accession>
<reference evidence="2 3" key="1">
    <citation type="submission" date="2013-02" db="EMBL/GenBank/DDBJ databases">
        <title>Genome sequence of Clostridium saccharoperbutylacetonicum N1-4(HMT).</title>
        <authorList>
            <person name="Poehlein A."/>
            <person name="Daniel R."/>
        </authorList>
    </citation>
    <scope>NUCLEOTIDE SEQUENCE [LARGE SCALE GENOMIC DNA]</scope>
    <source>
        <strain evidence="3">N1-4(HMT)</strain>
        <plasmid evidence="3">Plasmid Csp_135p</plasmid>
    </source>
</reference>
<dbReference type="PATRIC" id="fig|931276.5.peg.5953"/>
<geneLocation type="plasmid" evidence="2 3">
    <name>Csp_135p</name>
</geneLocation>
<keyword evidence="2" id="KW-0614">Plasmid</keyword>
<dbReference type="AlphaFoldDB" id="M1N8G7"/>
<organism evidence="2 3">
    <name type="scientific">Clostridium saccharoperbutylacetonicum N1-4(HMT)</name>
    <dbReference type="NCBI Taxonomy" id="931276"/>
    <lineage>
        <taxon>Bacteria</taxon>
        <taxon>Bacillati</taxon>
        <taxon>Bacillota</taxon>
        <taxon>Clostridia</taxon>
        <taxon>Eubacteriales</taxon>
        <taxon>Clostridiaceae</taxon>
        <taxon>Clostridium</taxon>
    </lineage>
</organism>
<evidence type="ECO:0000313" key="3">
    <source>
        <dbReference type="Proteomes" id="UP000011728"/>
    </source>
</evidence>
<protein>
    <submittedName>
        <fullName evidence="2">Uncharacterized protein</fullName>
    </submittedName>
</protein>
<keyword evidence="3" id="KW-1185">Reference proteome</keyword>
<feature type="compositionally biased region" description="Low complexity" evidence="1">
    <location>
        <begin position="92"/>
        <end position="116"/>
    </location>
</feature>